<dbReference type="Gene3D" id="1.10.10.10">
    <property type="entry name" value="Winged helix-like DNA-binding domain superfamily/Winged helix DNA-binding domain"/>
    <property type="match status" value="1"/>
</dbReference>
<dbReference type="InterPro" id="IPR036388">
    <property type="entry name" value="WH-like_DNA-bd_sf"/>
</dbReference>
<dbReference type="OrthoDB" id="3399802at2"/>
<proteinExistence type="predicted"/>
<protein>
    <submittedName>
        <fullName evidence="1">Transcriptional regulator</fullName>
    </submittedName>
</protein>
<dbReference type="CDD" id="cd00090">
    <property type="entry name" value="HTH_ARSR"/>
    <property type="match status" value="1"/>
</dbReference>
<accession>A0A0X8JDL8</accession>
<name>A0A0X8JDL8_ACTRD</name>
<keyword evidence="2" id="KW-1185">Reference proteome</keyword>
<dbReference type="InterPro" id="IPR011991">
    <property type="entry name" value="ArsR-like_HTH"/>
</dbReference>
<dbReference type="RefSeq" id="WP_067939367.1">
    <property type="nucleotide sequence ID" value="NZ_CAUSVG010000058.1"/>
</dbReference>
<dbReference type="AlphaFoldDB" id="A0A0X8JDL8"/>
<dbReference type="Proteomes" id="UP000065220">
    <property type="component" value="Chromosome"/>
</dbReference>
<evidence type="ECO:0000313" key="1">
    <source>
        <dbReference type="EMBL" id="AMD86473.1"/>
    </source>
</evidence>
<dbReference type="SUPFAM" id="SSF46785">
    <property type="entry name" value="Winged helix' DNA-binding domain"/>
    <property type="match status" value="1"/>
</dbReference>
<sequence>MPDAPTRLPRPSWADLSARSDLSVARRRVLETIESADEPMTAADVAESLDLHHNTVREHLDALVEAGFVEVSTKPTGRRGRPALRYASTAPDPTQVLDSYLTLLDAIVDTIGTGPQAQALARDIGRRWAQLTPLAEGDAATVASPDALTRATALLPDLSTMGFAPDVTGQEIILKACPLVTKDRVPHPLVCLMHEGFLNEVLAEQGRALNPANDAGPRTRLSVVPLVADGCHVLVADEPARA</sequence>
<dbReference type="InterPro" id="IPR036390">
    <property type="entry name" value="WH_DNA-bd_sf"/>
</dbReference>
<organism evidence="1 2">
    <name type="scientific">Actinomyces radicidentis</name>
    <dbReference type="NCBI Taxonomy" id="111015"/>
    <lineage>
        <taxon>Bacteria</taxon>
        <taxon>Bacillati</taxon>
        <taxon>Actinomycetota</taxon>
        <taxon>Actinomycetes</taxon>
        <taxon>Actinomycetales</taxon>
        <taxon>Actinomycetaceae</taxon>
        <taxon>Actinomyces</taxon>
    </lineage>
</organism>
<dbReference type="KEGG" id="ard:AXF14_01250"/>
<gene>
    <name evidence="1" type="ORF">AXF14_01250</name>
</gene>
<reference evidence="2" key="1">
    <citation type="submission" date="2016-02" db="EMBL/GenBank/DDBJ databases">
        <authorList>
            <person name="Holder M.E."/>
            <person name="Ajami N.J."/>
            <person name="Petrosino J.F."/>
        </authorList>
    </citation>
    <scope>NUCLEOTIDE SEQUENCE [LARGE SCALE GENOMIC DNA]</scope>
    <source>
        <strain evidence="2">CCUG 36733</strain>
    </source>
</reference>
<dbReference type="Pfam" id="PF12840">
    <property type="entry name" value="HTH_20"/>
    <property type="match status" value="1"/>
</dbReference>
<dbReference type="STRING" id="111015.AXF14_01250"/>
<dbReference type="EMBL" id="CP014228">
    <property type="protein sequence ID" value="AMD86473.1"/>
    <property type="molecule type" value="Genomic_DNA"/>
</dbReference>
<evidence type="ECO:0000313" key="2">
    <source>
        <dbReference type="Proteomes" id="UP000065220"/>
    </source>
</evidence>